<reference evidence="1 2" key="1">
    <citation type="submission" date="2024-01" db="EMBL/GenBank/DDBJ databases">
        <title>The genomes of 5 underutilized Papilionoideae crops provide insights into root nodulation and disease resistanc.</title>
        <authorList>
            <person name="Jiang F."/>
        </authorList>
    </citation>
    <scope>NUCLEOTIDE SEQUENCE [LARGE SCALE GENOMIC DNA]</scope>
    <source>
        <strain evidence="1">DUOXIRENSHENG_FW03</strain>
        <tissue evidence="1">Leaves</tissue>
    </source>
</reference>
<name>A0AAN9S234_PSOTE</name>
<evidence type="ECO:0000313" key="1">
    <source>
        <dbReference type="EMBL" id="KAK7387236.1"/>
    </source>
</evidence>
<organism evidence="1 2">
    <name type="scientific">Psophocarpus tetragonolobus</name>
    <name type="common">Winged bean</name>
    <name type="synonym">Dolichos tetragonolobus</name>
    <dbReference type="NCBI Taxonomy" id="3891"/>
    <lineage>
        <taxon>Eukaryota</taxon>
        <taxon>Viridiplantae</taxon>
        <taxon>Streptophyta</taxon>
        <taxon>Embryophyta</taxon>
        <taxon>Tracheophyta</taxon>
        <taxon>Spermatophyta</taxon>
        <taxon>Magnoliopsida</taxon>
        <taxon>eudicotyledons</taxon>
        <taxon>Gunneridae</taxon>
        <taxon>Pentapetalae</taxon>
        <taxon>rosids</taxon>
        <taxon>fabids</taxon>
        <taxon>Fabales</taxon>
        <taxon>Fabaceae</taxon>
        <taxon>Papilionoideae</taxon>
        <taxon>50 kb inversion clade</taxon>
        <taxon>NPAAA clade</taxon>
        <taxon>indigoferoid/millettioid clade</taxon>
        <taxon>Phaseoleae</taxon>
        <taxon>Psophocarpus</taxon>
    </lineage>
</organism>
<keyword evidence="2" id="KW-1185">Reference proteome</keyword>
<dbReference type="Proteomes" id="UP001386955">
    <property type="component" value="Unassembled WGS sequence"/>
</dbReference>
<dbReference type="AlphaFoldDB" id="A0AAN9S234"/>
<protein>
    <submittedName>
        <fullName evidence="1">Uncharacterized protein</fullName>
    </submittedName>
</protein>
<dbReference type="EMBL" id="JAYMYS010000007">
    <property type="protein sequence ID" value="KAK7387236.1"/>
    <property type="molecule type" value="Genomic_DNA"/>
</dbReference>
<proteinExistence type="predicted"/>
<evidence type="ECO:0000313" key="2">
    <source>
        <dbReference type="Proteomes" id="UP001386955"/>
    </source>
</evidence>
<accession>A0AAN9S234</accession>
<sequence>MLLWFPKIQRECAWTSWGCSFPGQSRECEKVILGHLRVCWYCRHPLDAYGFDLHSWAEWLQYGLLWFRMVALLWRMTDGLLVCKGTDALLGEVGLSLPQGAGSSVGSLLGDARGIFSLELRVDFCSVPFKREIGAGAEGSLDSAEIIDLDGGSTGDAVMGDQGAKKEHVVVE</sequence>
<comment type="caution">
    <text evidence="1">The sequence shown here is derived from an EMBL/GenBank/DDBJ whole genome shotgun (WGS) entry which is preliminary data.</text>
</comment>
<gene>
    <name evidence="1" type="ORF">VNO78_27870</name>
</gene>